<dbReference type="InterPro" id="IPR006868">
    <property type="entry name" value="DUF630"/>
</dbReference>
<feature type="compositionally biased region" description="Acidic residues" evidence="2">
    <location>
        <begin position="69"/>
        <end position="82"/>
    </location>
</feature>
<dbReference type="FunCoup" id="A0A2G5C1H4">
    <property type="interactions" value="918"/>
</dbReference>
<dbReference type="PANTHER" id="PTHR21450">
    <property type="entry name" value="PROTEIN ALTERED PHOSPHATE STARVATION RESPONSE 1"/>
    <property type="match status" value="1"/>
</dbReference>
<dbReference type="Pfam" id="PF04783">
    <property type="entry name" value="DUF630"/>
    <property type="match status" value="1"/>
</dbReference>
<evidence type="ECO:0000256" key="1">
    <source>
        <dbReference type="SAM" id="Coils"/>
    </source>
</evidence>
<dbReference type="InParanoid" id="A0A2G5C1H4"/>
<feature type="compositionally biased region" description="Pro residues" evidence="2">
    <location>
        <begin position="88"/>
        <end position="102"/>
    </location>
</feature>
<dbReference type="STRING" id="218851.A0A2G5C1H4"/>
<dbReference type="AlphaFoldDB" id="A0A2G5C1H4"/>
<dbReference type="EMBL" id="KZ305141">
    <property type="protein sequence ID" value="PIA25095.1"/>
    <property type="molecule type" value="Genomic_DNA"/>
</dbReference>
<feature type="domain" description="DUF630" evidence="4">
    <location>
        <begin position="1"/>
        <end position="60"/>
    </location>
</feature>
<sequence length="662" mass="75596">MGCVSSKKIDKEERVQICKERKRLMKQLLLLKTQFASAQMIYLQALKNTGITLRQFTDSECIDVEMLSSDDEGEEGYDDGSEEGFLPCSPPPLPPPPPPLPSFSPDHSDIEEDDNGEVVVVVLDEEEISDTRSISPVTPFPHTSSSWGIWDSMAIEEENWAETNTEFEKEEEKVITDIILHPLFEKTLGVNSSSMVAVPRNKEKKKLNTKTTKKKKTLSGIIKEIDDYFLKASASGKDVILVLDINRGVDSLYQNFGESMRKTSKSSKVFSALSWSWSSRALNSSKDFSEFYEPGEPCKPGAHGMTLERIYTDEERLFKEVKEEENTKLEYGRKTLVLQKYEASDQDLLKTEETRSSIETLQYDMCCLQQSISEINSSILKLIDEELHPQLIMLSSGLMHMWRTMCDCHQVQYQIAQQMEHLTNYTSMEPTPDYHRQFTVQLETEVTGWYNSFCNLLKSQREYVQVLNRWVQLTDWLVDGQQESNFLSIVQHLCEHWQFGMDHLPDKVAADAIKSFLSVIHSIVLQQADELLLQKKSERLEKKLQREIDLLNEMEKKFESNATGDVVSNLSPNHPLEVKRAKIEAFKLRVGDEKTKYLSSVQLSRGMTLKNLRTSLPNVFQALTVFSSMCAHAFEAVNSHTRTTVRHNNESEVCETSLVGSA</sequence>
<dbReference type="Proteomes" id="UP000230069">
    <property type="component" value="Unassembled WGS sequence"/>
</dbReference>
<evidence type="ECO:0000313" key="5">
    <source>
        <dbReference type="EMBL" id="PIA25095.1"/>
    </source>
</evidence>
<feature type="domain" description="DUF632" evidence="3">
    <location>
        <begin position="218"/>
        <end position="521"/>
    </location>
</feature>
<dbReference type="OrthoDB" id="1919226at2759"/>
<dbReference type="PANTHER" id="PTHR21450:SF21">
    <property type="entry name" value="REDUCTASE SUBUNIT C, PUTATIVE (DUF630 AND DUF632)-RELATED"/>
    <property type="match status" value="1"/>
</dbReference>
<keyword evidence="6" id="KW-1185">Reference proteome</keyword>
<evidence type="ECO:0000256" key="2">
    <source>
        <dbReference type="SAM" id="MobiDB-lite"/>
    </source>
</evidence>
<name>A0A2G5C1H4_AQUCA</name>
<feature type="region of interest" description="Disordered" evidence="2">
    <location>
        <begin position="69"/>
        <end position="108"/>
    </location>
</feature>
<protein>
    <recommendedName>
        <fullName evidence="7">DUF632 domain-containing protein</fullName>
    </recommendedName>
</protein>
<dbReference type="InterPro" id="IPR006867">
    <property type="entry name" value="DUF632"/>
</dbReference>
<reference evidence="5 6" key="1">
    <citation type="submission" date="2017-09" db="EMBL/GenBank/DDBJ databases">
        <title>WGS assembly of Aquilegia coerulea Goldsmith.</title>
        <authorList>
            <person name="Hodges S."/>
            <person name="Kramer E."/>
            <person name="Nordborg M."/>
            <person name="Tomkins J."/>
            <person name="Borevitz J."/>
            <person name="Derieg N."/>
            <person name="Yan J."/>
            <person name="Mihaltcheva S."/>
            <person name="Hayes R.D."/>
            <person name="Rokhsar D."/>
        </authorList>
    </citation>
    <scope>NUCLEOTIDE SEQUENCE [LARGE SCALE GENOMIC DNA]</scope>
    <source>
        <strain evidence="6">cv. Goldsmith</strain>
    </source>
</reference>
<evidence type="ECO:0000313" key="6">
    <source>
        <dbReference type="Proteomes" id="UP000230069"/>
    </source>
</evidence>
<keyword evidence="1" id="KW-0175">Coiled coil</keyword>
<gene>
    <name evidence="5" type="ORF">AQUCO_12500008v1</name>
</gene>
<proteinExistence type="predicted"/>
<organism evidence="5 6">
    <name type="scientific">Aquilegia coerulea</name>
    <name type="common">Rocky mountain columbine</name>
    <dbReference type="NCBI Taxonomy" id="218851"/>
    <lineage>
        <taxon>Eukaryota</taxon>
        <taxon>Viridiplantae</taxon>
        <taxon>Streptophyta</taxon>
        <taxon>Embryophyta</taxon>
        <taxon>Tracheophyta</taxon>
        <taxon>Spermatophyta</taxon>
        <taxon>Magnoliopsida</taxon>
        <taxon>Ranunculales</taxon>
        <taxon>Ranunculaceae</taxon>
        <taxon>Thalictroideae</taxon>
        <taxon>Aquilegia</taxon>
    </lineage>
</organism>
<feature type="coiled-coil region" evidence="1">
    <location>
        <begin position="534"/>
        <end position="561"/>
    </location>
</feature>
<evidence type="ECO:0000259" key="4">
    <source>
        <dbReference type="Pfam" id="PF04783"/>
    </source>
</evidence>
<evidence type="ECO:0000259" key="3">
    <source>
        <dbReference type="Pfam" id="PF04782"/>
    </source>
</evidence>
<evidence type="ECO:0008006" key="7">
    <source>
        <dbReference type="Google" id="ProtNLM"/>
    </source>
</evidence>
<dbReference type="Pfam" id="PF04782">
    <property type="entry name" value="DUF632"/>
    <property type="match status" value="1"/>
</dbReference>
<accession>A0A2G5C1H4</accession>